<feature type="transmembrane region" description="Helical" evidence="7">
    <location>
        <begin position="200"/>
        <end position="220"/>
    </location>
</feature>
<dbReference type="EMBL" id="HBGN01035053">
    <property type="protein sequence ID" value="CAD9352613.1"/>
    <property type="molecule type" value="Transcribed_RNA"/>
</dbReference>
<protein>
    <recommendedName>
        <fullName evidence="9">Polysaccharide biosynthesis protein C-terminal domain-containing protein</fullName>
    </recommendedName>
</protein>
<reference evidence="8" key="1">
    <citation type="submission" date="2021-01" db="EMBL/GenBank/DDBJ databases">
        <authorList>
            <person name="Corre E."/>
            <person name="Pelletier E."/>
            <person name="Niang G."/>
            <person name="Scheremetjew M."/>
            <person name="Finn R."/>
            <person name="Kale V."/>
            <person name="Holt S."/>
            <person name="Cochrane G."/>
            <person name="Meng A."/>
            <person name="Brown T."/>
            <person name="Cohen L."/>
        </authorList>
    </citation>
    <scope>NUCLEOTIDE SEQUENCE</scope>
    <source>
        <strain evidence="8">Pop2</strain>
    </source>
</reference>
<keyword evidence="3 7" id="KW-0812">Transmembrane</keyword>
<evidence type="ECO:0000256" key="5">
    <source>
        <dbReference type="ARBA" id="ARBA00023136"/>
    </source>
</evidence>
<dbReference type="GO" id="GO:0016020">
    <property type="term" value="C:membrane"/>
    <property type="evidence" value="ECO:0007669"/>
    <property type="project" value="UniProtKB-SubCell"/>
</dbReference>
<dbReference type="GO" id="GO:0015297">
    <property type="term" value="F:antiporter activity"/>
    <property type="evidence" value="ECO:0007669"/>
    <property type="project" value="InterPro"/>
</dbReference>
<evidence type="ECO:0000256" key="6">
    <source>
        <dbReference type="SAM" id="MobiDB-lite"/>
    </source>
</evidence>
<comment type="similarity">
    <text evidence="2">Belongs to the multi antimicrobial extrusion (MATE) (TC 2.A.66.1) family.</text>
</comment>
<evidence type="ECO:0000256" key="3">
    <source>
        <dbReference type="ARBA" id="ARBA00022692"/>
    </source>
</evidence>
<feature type="transmembrane region" description="Helical" evidence="7">
    <location>
        <begin position="379"/>
        <end position="396"/>
    </location>
</feature>
<evidence type="ECO:0000256" key="4">
    <source>
        <dbReference type="ARBA" id="ARBA00022989"/>
    </source>
</evidence>
<gene>
    <name evidence="8" type="ORF">DBRI1063_LOCUS22554</name>
</gene>
<dbReference type="AlphaFoldDB" id="A0A7S2ES31"/>
<feature type="transmembrane region" description="Helical" evidence="7">
    <location>
        <begin position="306"/>
        <end position="326"/>
    </location>
</feature>
<feature type="transmembrane region" description="Helical" evidence="7">
    <location>
        <begin position="500"/>
        <end position="518"/>
    </location>
</feature>
<dbReference type="InterPro" id="IPR044644">
    <property type="entry name" value="DinF-like"/>
</dbReference>
<dbReference type="Pfam" id="PF01554">
    <property type="entry name" value="MatE"/>
    <property type="match status" value="1"/>
</dbReference>
<accession>A0A7S2ES31</accession>
<evidence type="ECO:0008006" key="9">
    <source>
        <dbReference type="Google" id="ProtNLM"/>
    </source>
</evidence>
<dbReference type="GO" id="GO:0042910">
    <property type="term" value="F:xenobiotic transmembrane transporter activity"/>
    <property type="evidence" value="ECO:0007669"/>
    <property type="project" value="InterPro"/>
</dbReference>
<comment type="subcellular location">
    <subcellularLocation>
        <location evidence="1">Membrane</location>
        <topology evidence="1">Multi-pass membrane protein</topology>
    </subcellularLocation>
</comment>
<feature type="transmembrane region" description="Helical" evidence="7">
    <location>
        <begin position="240"/>
        <end position="259"/>
    </location>
</feature>
<dbReference type="PANTHER" id="PTHR42893:SF9">
    <property type="entry name" value="PROTEIN DETOXIFICATION 46, CHLOROPLASTIC"/>
    <property type="match status" value="1"/>
</dbReference>
<evidence type="ECO:0000256" key="2">
    <source>
        <dbReference type="ARBA" id="ARBA00010199"/>
    </source>
</evidence>
<feature type="transmembrane region" description="Helical" evidence="7">
    <location>
        <begin position="280"/>
        <end position="300"/>
    </location>
</feature>
<evidence type="ECO:0000313" key="8">
    <source>
        <dbReference type="EMBL" id="CAD9352613.1"/>
    </source>
</evidence>
<feature type="transmembrane region" description="Helical" evidence="7">
    <location>
        <begin position="524"/>
        <end position="548"/>
    </location>
</feature>
<feature type="transmembrane region" description="Helical" evidence="7">
    <location>
        <begin position="433"/>
        <end position="455"/>
    </location>
</feature>
<name>A0A7S2ES31_9STRA</name>
<dbReference type="PANTHER" id="PTHR42893">
    <property type="entry name" value="PROTEIN DETOXIFICATION 44, CHLOROPLASTIC-RELATED"/>
    <property type="match status" value="1"/>
</dbReference>
<feature type="transmembrane region" description="Helical" evidence="7">
    <location>
        <begin position="346"/>
        <end position="367"/>
    </location>
</feature>
<sequence length="578" mass="62141">MKMSAHKRETTIQNQNVLRTQRTKRGYLQKKVQLIHFPMMVMMMLIMPSSHVSVSSFTMPVQTNTIQKTKKIHPSLRDSKQSSSPQHLHMTQNDDNDDNTKKQSNNEASKRQMLSFAIPALGIYLTSPLLSNIDNAFVGRTTGTAGLAALSPATICTDQMLYLFSFLSRATTGIVSSAYGSADDEESEEGRRTQKAKDAASAPFTVSLVTGILLTFFYMWGGTSLLLSALLRNNSAKSEIFTNASSYVLLRGISSWAALSQSICLSILMATRDAITPLKIIALSALVNVIGDALFCVWPFRGGCAGAAAATSIATLLSYGCMIGALKKKKLLPQLRKPKLEEVKGLLDFTGPLLAITLTRLAGFLAMQKSAIKLGVTHLATYQLCLNVVIFFLLFGEPLSQLSQTKLPALLKREEDGKDKEIGVQVAATFKSILVLAVYAAIGVGGVAFGSVAFGSGLFSSDVAVQSLARSASPAVFMSVFSAVMAVAVDGALMASRDFGFMLTCGLFSFALQLLLLQRHCTSINFIFGTFTMRLGSYAILGLMRVFVFGGGRLGRVIRSSGKDTGEEGVEGLVGIKG</sequence>
<evidence type="ECO:0000256" key="7">
    <source>
        <dbReference type="SAM" id="Phobius"/>
    </source>
</evidence>
<proteinExistence type="inferred from homology"/>
<feature type="compositionally biased region" description="Polar residues" evidence="6">
    <location>
        <begin position="81"/>
        <end position="90"/>
    </location>
</feature>
<dbReference type="InterPro" id="IPR002528">
    <property type="entry name" value="MATE_fam"/>
</dbReference>
<feature type="transmembrane region" description="Helical" evidence="7">
    <location>
        <begin position="475"/>
        <end position="493"/>
    </location>
</feature>
<evidence type="ECO:0000256" key="1">
    <source>
        <dbReference type="ARBA" id="ARBA00004141"/>
    </source>
</evidence>
<keyword evidence="4 7" id="KW-1133">Transmembrane helix</keyword>
<feature type="region of interest" description="Disordered" evidence="6">
    <location>
        <begin position="68"/>
        <end position="108"/>
    </location>
</feature>
<feature type="transmembrane region" description="Helical" evidence="7">
    <location>
        <begin position="34"/>
        <end position="54"/>
    </location>
</feature>
<keyword evidence="5 7" id="KW-0472">Membrane</keyword>
<organism evidence="8">
    <name type="scientific">Ditylum brightwellii</name>
    <dbReference type="NCBI Taxonomy" id="49249"/>
    <lineage>
        <taxon>Eukaryota</taxon>
        <taxon>Sar</taxon>
        <taxon>Stramenopiles</taxon>
        <taxon>Ochrophyta</taxon>
        <taxon>Bacillariophyta</taxon>
        <taxon>Mediophyceae</taxon>
        <taxon>Lithodesmiophycidae</taxon>
        <taxon>Lithodesmiales</taxon>
        <taxon>Lithodesmiaceae</taxon>
        <taxon>Ditylum</taxon>
    </lineage>
</organism>